<evidence type="ECO:0000259" key="5">
    <source>
        <dbReference type="Pfam" id="PF10342"/>
    </source>
</evidence>
<evidence type="ECO:0000313" key="7">
    <source>
        <dbReference type="Proteomes" id="UP000292702"/>
    </source>
</evidence>
<dbReference type="InterPro" id="IPR018466">
    <property type="entry name" value="Kre9/Knh1-like_N"/>
</dbReference>
<dbReference type="AlphaFoldDB" id="A0A4R0RK12"/>
<keyword evidence="3" id="KW-0472">Membrane</keyword>
<feature type="transmembrane region" description="Helical" evidence="3">
    <location>
        <begin position="200"/>
        <end position="221"/>
    </location>
</feature>
<feature type="signal peptide" evidence="4">
    <location>
        <begin position="1"/>
        <end position="19"/>
    </location>
</feature>
<keyword evidence="3" id="KW-0812">Transmembrane</keyword>
<dbReference type="EMBL" id="RWJN01000057">
    <property type="protein sequence ID" value="TCD68791.1"/>
    <property type="molecule type" value="Genomic_DNA"/>
</dbReference>
<feature type="chain" id="PRO_5020683443" description="Yeast cell wall synthesis Kre9/Knh1-like N-terminal domain-containing protein" evidence="4">
    <location>
        <begin position="20"/>
        <end position="222"/>
    </location>
</feature>
<evidence type="ECO:0000313" key="6">
    <source>
        <dbReference type="EMBL" id="TCD68791.1"/>
    </source>
</evidence>
<dbReference type="Pfam" id="PF10342">
    <property type="entry name" value="Kre9_KNH"/>
    <property type="match status" value="1"/>
</dbReference>
<name>A0A4R0RK12_9APHY</name>
<evidence type="ECO:0000256" key="3">
    <source>
        <dbReference type="SAM" id="Phobius"/>
    </source>
</evidence>
<evidence type="ECO:0000256" key="1">
    <source>
        <dbReference type="ARBA" id="ARBA00022729"/>
    </source>
</evidence>
<keyword evidence="1 4" id="KW-0732">Signal</keyword>
<accession>A0A4R0RK12</accession>
<sequence length="222" mass="21913">MFSATKALALAACAQGALGALFITSPVASTTWAAGQQQTLSWQDDGQAPNLQAFGPALVTVAIGNAIQQTSLQTVVSSVDVSTTSSIVFTPDQTMGGNSNDYFIRIQSLGLKDATQPQYPALAFSAKFTLSGMTGQFNSTVQQQIDGTATAPIGGGAAAPTSSPAATSPSSTPAKSSTSGSPTASAGAQGASKDVKESGAFGLVASGAAALASTVFAAAILL</sequence>
<dbReference type="InterPro" id="IPR045328">
    <property type="entry name" value="Kre9/Knh1"/>
</dbReference>
<dbReference type="STRING" id="92696.A0A4R0RK12"/>
<dbReference type="Proteomes" id="UP000292702">
    <property type="component" value="Unassembled WGS sequence"/>
</dbReference>
<feature type="region of interest" description="Disordered" evidence="2">
    <location>
        <begin position="148"/>
        <end position="191"/>
    </location>
</feature>
<dbReference type="OrthoDB" id="2432613at2759"/>
<evidence type="ECO:0000256" key="2">
    <source>
        <dbReference type="SAM" id="MobiDB-lite"/>
    </source>
</evidence>
<keyword evidence="3" id="KW-1133">Transmembrane helix</keyword>
<dbReference type="PANTHER" id="PTHR28154:SF1">
    <property type="entry name" value="CELL WALL SYNTHESIS PROTEIN KNH1-RELATED"/>
    <property type="match status" value="1"/>
</dbReference>
<proteinExistence type="predicted"/>
<keyword evidence="7" id="KW-1185">Reference proteome</keyword>
<dbReference type="GO" id="GO:0006078">
    <property type="term" value="P:(1-&gt;6)-beta-D-glucan biosynthetic process"/>
    <property type="evidence" value="ECO:0007669"/>
    <property type="project" value="InterPro"/>
</dbReference>
<dbReference type="GO" id="GO:0042546">
    <property type="term" value="P:cell wall biogenesis"/>
    <property type="evidence" value="ECO:0007669"/>
    <property type="project" value="InterPro"/>
</dbReference>
<organism evidence="6 7">
    <name type="scientific">Steccherinum ochraceum</name>
    <dbReference type="NCBI Taxonomy" id="92696"/>
    <lineage>
        <taxon>Eukaryota</taxon>
        <taxon>Fungi</taxon>
        <taxon>Dikarya</taxon>
        <taxon>Basidiomycota</taxon>
        <taxon>Agaricomycotina</taxon>
        <taxon>Agaricomycetes</taxon>
        <taxon>Polyporales</taxon>
        <taxon>Steccherinaceae</taxon>
        <taxon>Steccherinum</taxon>
    </lineage>
</organism>
<dbReference type="PANTHER" id="PTHR28154">
    <property type="entry name" value="CELL WALL SYNTHESIS PROTEIN KNH1-RELATED"/>
    <property type="match status" value="1"/>
</dbReference>
<feature type="domain" description="Yeast cell wall synthesis Kre9/Knh1-like N-terminal" evidence="5">
    <location>
        <begin position="25"/>
        <end position="119"/>
    </location>
</feature>
<protein>
    <recommendedName>
        <fullName evidence="5">Yeast cell wall synthesis Kre9/Knh1-like N-terminal domain-containing protein</fullName>
    </recommendedName>
</protein>
<evidence type="ECO:0000256" key="4">
    <source>
        <dbReference type="SAM" id="SignalP"/>
    </source>
</evidence>
<gene>
    <name evidence="6" type="ORF">EIP91_009805</name>
</gene>
<comment type="caution">
    <text evidence="6">The sequence shown here is derived from an EMBL/GenBank/DDBJ whole genome shotgun (WGS) entry which is preliminary data.</text>
</comment>
<reference evidence="6 7" key="1">
    <citation type="submission" date="2018-11" db="EMBL/GenBank/DDBJ databases">
        <title>Genome assembly of Steccherinum ochraceum LE-BIN_3174, the white-rot fungus of the Steccherinaceae family (The Residual Polyporoid clade, Polyporales, Basidiomycota).</title>
        <authorList>
            <person name="Fedorova T.V."/>
            <person name="Glazunova O.A."/>
            <person name="Landesman E.O."/>
            <person name="Moiseenko K.V."/>
            <person name="Psurtseva N.V."/>
            <person name="Savinova O.S."/>
            <person name="Shakhova N.V."/>
            <person name="Tyazhelova T.V."/>
            <person name="Vasina D.V."/>
        </authorList>
    </citation>
    <scope>NUCLEOTIDE SEQUENCE [LARGE SCALE GENOMIC DNA]</scope>
    <source>
        <strain evidence="6 7">LE-BIN_3174</strain>
    </source>
</reference>